<evidence type="ECO:0000313" key="3">
    <source>
        <dbReference type="Proteomes" id="UP001168098"/>
    </source>
</evidence>
<dbReference type="Proteomes" id="UP001168098">
    <property type="component" value="Unassembled WGS sequence"/>
</dbReference>
<organism evidence="2 3">
    <name type="scientific">Vitis rotundifolia</name>
    <name type="common">Muscadine grape</name>
    <dbReference type="NCBI Taxonomy" id="103349"/>
    <lineage>
        <taxon>Eukaryota</taxon>
        <taxon>Viridiplantae</taxon>
        <taxon>Streptophyta</taxon>
        <taxon>Embryophyta</taxon>
        <taxon>Tracheophyta</taxon>
        <taxon>Spermatophyta</taxon>
        <taxon>Magnoliopsida</taxon>
        <taxon>eudicotyledons</taxon>
        <taxon>Gunneridae</taxon>
        <taxon>Pentapetalae</taxon>
        <taxon>rosids</taxon>
        <taxon>Vitales</taxon>
        <taxon>Vitaceae</taxon>
        <taxon>Viteae</taxon>
        <taxon>Vitis</taxon>
    </lineage>
</organism>
<gene>
    <name evidence="2" type="ORF">PVL29_013500</name>
</gene>
<name>A0AA39DNK7_VITRO</name>
<dbReference type="CDD" id="cd01029">
    <property type="entry name" value="TOPRIM_primases"/>
    <property type="match status" value="1"/>
</dbReference>
<dbReference type="Gene3D" id="3.40.1360.10">
    <property type="match status" value="1"/>
</dbReference>
<dbReference type="PANTHER" id="PTHR12873:SF6">
    <property type="entry name" value="TOPRIM DOMAIN-CONTAINING PROTEIN"/>
    <property type="match status" value="1"/>
</dbReference>
<reference evidence="2 3" key="1">
    <citation type="journal article" date="2023" name="BMC Biotechnol.">
        <title>Vitis rotundifolia cv Carlos genome sequencing.</title>
        <authorList>
            <person name="Huff M."/>
            <person name="Hulse-Kemp A."/>
            <person name="Scheffler B."/>
            <person name="Youngblood R."/>
            <person name="Simpson S."/>
            <person name="Babiker E."/>
            <person name="Staton M."/>
        </authorList>
    </citation>
    <scope>NUCLEOTIDE SEQUENCE [LARGE SCALE GENOMIC DNA]</scope>
    <source>
        <tissue evidence="2">Leaf</tissue>
    </source>
</reference>
<dbReference type="AlphaFoldDB" id="A0AA39DNK7"/>
<dbReference type="SUPFAM" id="SSF56731">
    <property type="entry name" value="DNA primase core"/>
    <property type="match status" value="1"/>
</dbReference>
<feature type="domain" description="Toprim" evidence="1">
    <location>
        <begin position="243"/>
        <end position="332"/>
    </location>
</feature>
<sequence>MPQLLAALLPSKQWLKSTFWLQHFLSFASPPKPVFLFQSTPSGFRFNSYAATRRVSTIPVRLDQPEDGSSDLDKLRVLRQKIEVSGITLDDSCVPGRYHHLICPKCNGGHLMERSLSLHITQDRNFAMWRCFRSTCGWAGRVFPESSAAYSEVTNNWMTVDSLGLEPLGDKLIAYFGERMISEKTLCRNAVLQLSGNQSVIAFTYRQNGLLVGCKYRSMGKRFWQEKGTEKILYGLDDIQEANEIIIVEGEVDKLSVEEAGFCNCVSVPGGAPQKVSAKELPSLDKDTAYHYLWNCKEYLDKASRIILATDGDSPGRALAEELARRLGKERCWRVSWPKKEDSSCFKDANEVLKNLGPDALREVIENAELYEVNSSIQEI</sequence>
<dbReference type="InterPro" id="IPR027032">
    <property type="entry name" value="Twinkle-like"/>
</dbReference>
<proteinExistence type="predicted"/>
<dbReference type="Pfam" id="PF13662">
    <property type="entry name" value="Toprim_4"/>
    <property type="match status" value="1"/>
</dbReference>
<accession>A0AA39DNK7</accession>
<dbReference type="GO" id="GO:0043139">
    <property type="term" value="F:5'-3' DNA helicase activity"/>
    <property type="evidence" value="ECO:0007669"/>
    <property type="project" value="InterPro"/>
</dbReference>
<evidence type="ECO:0000259" key="1">
    <source>
        <dbReference type="SMART" id="SM00493"/>
    </source>
</evidence>
<dbReference type="InterPro" id="IPR006171">
    <property type="entry name" value="TOPRIM_dom"/>
</dbReference>
<dbReference type="EMBL" id="JARBHA010000010">
    <property type="protein sequence ID" value="KAJ9691343.1"/>
    <property type="molecule type" value="Genomic_DNA"/>
</dbReference>
<dbReference type="InterPro" id="IPR034154">
    <property type="entry name" value="TOPRIM_DnaG/twinkle"/>
</dbReference>
<evidence type="ECO:0000313" key="2">
    <source>
        <dbReference type="EMBL" id="KAJ9691343.1"/>
    </source>
</evidence>
<keyword evidence="3" id="KW-1185">Reference proteome</keyword>
<dbReference type="PANTHER" id="PTHR12873">
    <property type="entry name" value="T7-LIKE MITOCHONDRIAL DNA HELICASE"/>
    <property type="match status" value="1"/>
</dbReference>
<dbReference type="SMART" id="SM00493">
    <property type="entry name" value="TOPRIM"/>
    <property type="match status" value="1"/>
</dbReference>
<comment type="caution">
    <text evidence="2">The sequence shown here is derived from an EMBL/GenBank/DDBJ whole genome shotgun (WGS) entry which is preliminary data.</text>
</comment>
<protein>
    <recommendedName>
        <fullName evidence="1">Toprim domain-containing protein</fullName>
    </recommendedName>
</protein>
<dbReference type="GO" id="GO:0003697">
    <property type="term" value="F:single-stranded DNA binding"/>
    <property type="evidence" value="ECO:0007669"/>
    <property type="project" value="InterPro"/>
</dbReference>